<organism evidence="2 3">
    <name type="scientific">Glacieibacterium frigidum</name>
    <dbReference type="NCBI Taxonomy" id="2593303"/>
    <lineage>
        <taxon>Bacteria</taxon>
        <taxon>Pseudomonadati</taxon>
        <taxon>Pseudomonadota</taxon>
        <taxon>Alphaproteobacteria</taxon>
        <taxon>Sphingomonadales</taxon>
        <taxon>Sphingosinicellaceae</taxon>
        <taxon>Glacieibacterium</taxon>
    </lineage>
</organism>
<dbReference type="Gene3D" id="2.60.120.10">
    <property type="entry name" value="Jelly Rolls"/>
    <property type="match status" value="2"/>
</dbReference>
<accession>A0A552UHV0</accession>
<dbReference type="InterPro" id="IPR014710">
    <property type="entry name" value="RmlC-like_jellyroll"/>
</dbReference>
<dbReference type="Pfam" id="PF07883">
    <property type="entry name" value="Cupin_2"/>
    <property type="match status" value="1"/>
</dbReference>
<reference evidence="2 3" key="1">
    <citation type="submission" date="2019-07" db="EMBL/GenBank/DDBJ databases">
        <title>Novel species isolated from glacier.</title>
        <authorList>
            <person name="Liu Q."/>
            <person name="Xin Y.-H."/>
        </authorList>
    </citation>
    <scope>NUCLEOTIDE SEQUENCE [LARGE SCALE GENOMIC DNA]</scope>
    <source>
        <strain evidence="2 3">LB1R16</strain>
    </source>
</reference>
<protein>
    <submittedName>
        <fullName evidence="2">Cupin domain-containing protein</fullName>
    </submittedName>
</protein>
<gene>
    <name evidence="2" type="ORF">FMM06_06385</name>
</gene>
<evidence type="ECO:0000313" key="3">
    <source>
        <dbReference type="Proteomes" id="UP000317894"/>
    </source>
</evidence>
<name>A0A552UHV0_9SPHN</name>
<dbReference type="AlphaFoldDB" id="A0A552UHV0"/>
<evidence type="ECO:0000259" key="1">
    <source>
        <dbReference type="Pfam" id="PF07883"/>
    </source>
</evidence>
<proteinExistence type="predicted"/>
<dbReference type="Proteomes" id="UP000317894">
    <property type="component" value="Unassembled WGS sequence"/>
</dbReference>
<comment type="caution">
    <text evidence="2">The sequence shown here is derived from an EMBL/GenBank/DDBJ whole genome shotgun (WGS) entry which is preliminary data.</text>
</comment>
<feature type="domain" description="Cupin type-2" evidence="1">
    <location>
        <begin position="67"/>
        <end position="128"/>
    </location>
</feature>
<dbReference type="InterPro" id="IPR011051">
    <property type="entry name" value="RmlC_Cupin_sf"/>
</dbReference>
<dbReference type="RefSeq" id="WP_144236453.1">
    <property type="nucleotide sequence ID" value="NZ_VJWA01000001.1"/>
</dbReference>
<keyword evidence="3" id="KW-1185">Reference proteome</keyword>
<sequence>MTSPLAPQVVRYADLRPCHNAFIDSRTPGSETKENFTIIGPGVSENPDQFVHIAAPHGFNIGGARQPPGCVNSQHSHDTAEVFVVHSGRWRFDLGEHGNDARVECGPGDTISLPTRTFRGFTNIGDDTGFLWAVLGGDDPGRVTWAPKVFDLARDYGLVLLASGRLVDTAKGEAVPDDAVPMPPTTPDQVAALTRYTDAQAEHLVARDRTGSGETPVIAADGPLAAPHGFTLHRLDLDGAGEAETVAGVEVIFVHRGALAIDWDGGQIDMGEGDTATVPRGLSRTLSGTATAFIVRGPGSA</sequence>
<dbReference type="EMBL" id="VJWA01000001">
    <property type="protein sequence ID" value="TRW17761.1"/>
    <property type="molecule type" value="Genomic_DNA"/>
</dbReference>
<dbReference type="OrthoDB" id="6058at2"/>
<evidence type="ECO:0000313" key="2">
    <source>
        <dbReference type="EMBL" id="TRW17761.1"/>
    </source>
</evidence>
<dbReference type="InterPro" id="IPR013096">
    <property type="entry name" value="Cupin_2"/>
</dbReference>
<dbReference type="SUPFAM" id="SSF51182">
    <property type="entry name" value="RmlC-like cupins"/>
    <property type="match status" value="1"/>
</dbReference>